<dbReference type="InterPro" id="IPR045584">
    <property type="entry name" value="Pilin-like"/>
</dbReference>
<dbReference type="NCBIfam" id="TIGR02532">
    <property type="entry name" value="IV_pilin_GFxxxE"/>
    <property type="match status" value="1"/>
</dbReference>
<comment type="caution">
    <text evidence="12">The sequence shown here is derived from an EMBL/GenBank/DDBJ whole genome shotgun (WGS) entry which is preliminary data.</text>
</comment>
<keyword evidence="7" id="KW-1133">Transmembrane helix</keyword>
<dbReference type="AlphaFoldDB" id="A0AA37T7R3"/>
<comment type="subcellular location">
    <subcellularLocation>
        <location evidence="1">Cell inner membrane</location>
        <topology evidence="1">Single-pass membrane protein</topology>
    </subcellularLocation>
</comment>
<evidence type="ECO:0000256" key="10">
    <source>
        <dbReference type="ARBA" id="ARBA00030775"/>
    </source>
</evidence>
<dbReference type="Gene3D" id="3.55.40.10">
    <property type="entry name" value="minor pseudopilin epsh domain"/>
    <property type="match status" value="1"/>
</dbReference>
<evidence type="ECO:0000256" key="2">
    <source>
        <dbReference type="ARBA" id="ARBA00021549"/>
    </source>
</evidence>
<dbReference type="InterPro" id="IPR022346">
    <property type="entry name" value="T2SS_GspH"/>
</dbReference>
<evidence type="ECO:0000313" key="13">
    <source>
        <dbReference type="Proteomes" id="UP001156601"/>
    </source>
</evidence>
<evidence type="ECO:0000256" key="3">
    <source>
        <dbReference type="ARBA" id="ARBA00022475"/>
    </source>
</evidence>
<feature type="domain" description="General secretion pathway GspH" evidence="11">
    <location>
        <begin position="43"/>
        <end position="157"/>
    </location>
</feature>
<evidence type="ECO:0000313" key="12">
    <source>
        <dbReference type="EMBL" id="GLR73030.1"/>
    </source>
</evidence>
<keyword evidence="8" id="KW-0472">Membrane</keyword>
<keyword evidence="3" id="KW-1003">Cell membrane</keyword>
<evidence type="ECO:0000256" key="1">
    <source>
        <dbReference type="ARBA" id="ARBA00004377"/>
    </source>
</evidence>
<dbReference type="Proteomes" id="UP001156601">
    <property type="component" value="Unassembled WGS sequence"/>
</dbReference>
<reference evidence="12" key="2">
    <citation type="submission" date="2023-01" db="EMBL/GenBank/DDBJ databases">
        <title>Draft genome sequence of Agaribacter marinus strain NBRC 110023.</title>
        <authorList>
            <person name="Sun Q."/>
            <person name="Mori K."/>
        </authorList>
    </citation>
    <scope>NUCLEOTIDE SEQUENCE</scope>
    <source>
        <strain evidence="12">NBRC 110023</strain>
    </source>
</reference>
<evidence type="ECO:0000256" key="9">
    <source>
        <dbReference type="ARBA" id="ARBA00025772"/>
    </source>
</evidence>
<dbReference type="Pfam" id="PF07963">
    <property type="entry name" value="N_methyl"/>
    <property type="match status" value="1"/>
</dbReference>
<dbReference type="SUPFAM" id="SSF54523">
    <property type="entry name" value="Pili subunits"/>
    <property type="match status" value="1"/>
</dbReference>
<keyword evidence="6" id="KW-0812">Transmembrane</keyword>
<dbReference type="RefSeq" id="WP_284219448.1">
    <property type="nucleotide sequence ID" value="NZ_BSOT01000019.1"/>
</dbReference>
<name>A0AA37T7R3_9ALTE</name>
<comment type="similarity">
    <text evidence="9">Belongs to the GSP H family.</text>
</comment>
<dbReference type="Pfam" id="PF12019">
    <property type="entry name" value="GspH"/>
    <property type="match status" value="1"/>
</dbReference>
<keyword evidence="5" id="KW-0997">Cell inner membrane</keyword>
<organism evidence="12 13">
    <name type="scientific">Agaribacter marinus</name>
    <dbReference type="NCBI Taxonomy" id="1431249"/>
    <lineage>
        <taxon>Bacteria</taxon>
        <taxon>Pseudomonadati</taxon>
        <taxon>Pseudomonadota</taxon>
        <taxon>Gammaproteobacteria</taxon>
        <taxon>Alteromonadales</taxon>
        <taxon>Alteromonadaceae</taxon>
        <taxon>Agaribacter</taxon>
    </lineage>
</organism>
<sequence length="182" mass="20207">MNTKSSGVTLLEMMIVLTIASIIFLFATPSAQHLIAKSRITAAVNDTSALLQYARYMAVSKYKKIVICPTSNAIDCNLIDWHLPLIVFQDDNYNGKRDLDEKILRRGLHASAQVIVKGPKKRIAFQRGGSLSSPATINICLKEKTQIYNRALYVSLNGRIRLSKDTNGDSYHDNGYGKDALC</sequence>
<evidence type="ECO:0000256" key="7">
    <source>
        <dbReference type="ARBA" id="ARBA00022989"/>
    </source>
</evidence>
<evidence type="ECO:0000256" key="8">
    <source>
        <dbReference type="ARBA" id="ARBA00023136"/>
    </source>
</evidence>
<keyword evidence="13" id="KW-1185">Reference proteome</keyword>
<proteinExistence type="inferred from homology"/>
<keyword evidence="4" id="KW-0488">Methylation</keyword>
<reference evidence="12" key="1">
    <citation type="journal article" date="2014" name="Int. J. Syst. Evol. Microbiol.">
        <title>Complete genome sequence of Corynebacterium casei LMG S-19264T (=DSM 44701T), isolated from a smear-ripened cheese.</title>
        <authorList>
            <consortium name="US DOE Joint Genome Institute (JGI-PGF)"/>
            <person name="Walter F."/>
            <person name="Albersmeier A."/>
            <person name="Kalinowski J."/>
            <person name="Ruckert C."/>
        </authorList>
    </citation>
    <scope>NUCLEOTIDE SEQUENCE</scope>
    <source>
        <strain evidence="12">NBRC 110023</strain>
    </source>
</reference>
<dbReference type="InterPro" id="IPR012902">
    <property type="entry name" value="N_methyl_site"/>
</dbReference>
<gene>
    <name evidence="12" type="ORF">GCM10007852_39380</name>
</gene>
<dbReference type="EMBL" id="BSOT01000019">
    <property type="protein sequence ID" value="GLR73030.1"/>
    <property type="molecule type" value="Genomic_DNA"/>
</dbReference>
<protein>
    <recommendedName>
        <fullName evidence="2">Type II secretion system protein H</fullName>
    </recommendedName>
    <alternativeName>
        <fullName evidence="10">General secretion pathway protein H</fullName>
    </alternativeName>
</protein>
<evidence type="ECO:0000256" key="5">
    <source>
        <dbReference type="ARBA" id="ARBA00022519"/>
    </source>
</evidence>
<evidence type="ECO:0000256" key="6">
    <source>
        <dbReference type="ARBA" id="ARBA00022692"/>
    </source>
</evidence>
<evidence type="ECO:0000256" key="4">
    <source>
        <dbReference type="ARBA" id="ARBA00022481"/>
    </source>
</evidence>
<accession>A0AA37T7R3</accession>
<evidence type="ECO:0000259" key="11">
    <source>
        <dbReference type="Pfam" id="PF12019"/>
    </source>
</evidence>
<dbReference type="PROSITE" id="PS00409">
    <property type="entry name" value="PROKAR_NTER_METHYL"/>
    <property type="match status" value="1"/>
</dbReference>
<dbReference type="GO" id="GO:0015627">
    <property type="term" value="C:type II protein secretion system complex"/>
    <property type="evidence" value="ECO:0007669"/>
    <property type="project" value="InterPro"/>
</dbReference>
<dbReference type="GO" id="GO:0015628">
    <property type="term" value="P:protein secretion by the type II secretion system"/>
    <property type="evidence" value="ECO:0007669"/>
    <property type="project" value="InterPro"/>
</dbReference>
<dbReference type="GO" id="GO:0005886">
    <property type="term" value="C:plasma membrane"/>
    <property type="evidence" value="ECO:0007669"/>
    <property type="project" value="UniProtKB-SubCell"/>
</dbReference>